<keyword evidence="2" id="KW-0812">Transmembrane</keyword>
<evidence type="ECO:0000256" key="1">
    <source>
        <dbReference type="SAM" id="MobiDB-lite"/>
    </source>
</evidence>
<reference evidence="4 5" key="1">
    <citation type="journal article" date="2009" name="Nature">
        <title>Evolution of pathogenicity and sexual reproduction in eight Candida genomes.</title>
        <authorList>
            <person name="Butler G."/>
            <person name="Rasmussen M.D."/>
            <person name="Lin M.F."/>
            <person name="Santos M.A."/>
            <person name="Sakthikumar S."/>
            <person name="Munro C.A."/>
            <person name="Rheinbay E."/>
            <person name="Grabherr M."/>
            <person name="Forche A."/>
            <person name="Reedy J.L."/>
            <person name="Agrafioti I."/>
            <person name="Arnaud M.B."/>
            <person name="Bates S."/>
            <person name="Brown A.J."/>
            <person name="Brunke S."/>
            <person name="Costanzo M.C."/>
            <person name="Fitzpatrick D.A."/>
            <person name="de Groot P.W."/>
            <person name="Harris D."/>
            <person name="Hoyer L.L."/>
            <person name="Hube B."/>
            <person name="Klis F.M."/>
            <person name="Kodira C."/>
            <person name="Lennard N."/>
            <person name="Logue M.E."/>
            <person name="Martin R."/>
            <person name="Neiman A.M."/>
            <person name="Nikolaou E."/>
            <person name="Quail M.A."/>
            <person name="Quinn J."/>
            <person name="Santos M.C."/>
            <person name="Schmitzberger F.F."/>
            <person name="Sherlock G."/>
            <person name="Shah P."/>
            <person name="Silverstein K.A."/>
            <person name="Skrzypek M.S."/>
            <person name="Soll D."/>
            <person name="Staggs R."/>
            <person name="Stansfield I."/>
            <person name="Stumpf M.P."/>
            <person name="Sudbery P.E."/>
            <person name="Srikantha T."/>
            <person name="Zeng Q."/>
            <person name="Berman J."/>
            <person name="Berriman M."/>
            <person name="Heitman J."/>
            <person name="Gow N.A."/>
            <person name="Lorenz M.C."/>
            <person name="Birren B.W."/>
            <person name="Kellis M."/>
            <person name="Cuomo C.A."/>
        </authorList>
    </citation>
    <scope>NUCLEOTIDE SEQUENCE [LARGE SCALE GENOMIC DNA]</scope>
    <source>
        <strain evidence="5">ATCC 11503 / BCRC 21390 / CBS 2605 / JCM 1781 / NBRC 1676 / NRRL YB-4239</strain>
    </source>
</reference>
<gene>
    <name evidence="4" type="ORF">LELG_02022</name>
</gene>
<proteinExistence type="predicted"/>
<dbReference type="InterPro" id="IPR053001">
    <property type="entry name" value="MNNG_permease-like"/>
</dbReference>
<dbReference type="EMBL" id="CH981525">
    <property type="protein sequence ID" value="EDK43843.1"/>
    <property type="molecule type" value="Genomic_DNA"/>
</dbReference>
<feature type="transmembrane region" description="Helical" evidence="2">
    <location>
        <begin position="424"/>
        <end position="445"/>
    </location>
</feature>
<dbReference type="Proteomes" id="UP000001996">
    <property type="component" value="Unassembled WGS sequence"/>
</dbReference>
<feature type="compositionally biased region" description="Basic and acidic residues" evidence="1">
    <location>
        <begin position="1"/>
        <end position="12"/>
    </location>
</feature>
<dbReference type="VEuPathDB" id="FungiDB:LELG_02022"/>
<sequence>MEKNSFDKEMSGNERANSSVSDDSPLEEDVPQRNEVVLEEIGGNPEQSQLQNKSKNGSENIPKNQQGPPSTFTNPPPDAPATKGSGHSFFSEDYKHHRRRLVKRFLLNNLMLCVFILAAFSIYWGSYYQRSSRYKNLKMLVVIEDDQTIEGVEPVFGNSMDQLLRSATAKEHGDWYIYSLTQFKKRADVNENSIEDEINRLIHHQEYWSSIHVLPNATYNYYNALKNGDSSYNVTANTVISRYETGRDFLNMQLYITPQVQAIEKLWLKEQPNMVSKIINSTIDINSASKIALLSLPLVFEFLDRAPFTDPVLVAPCQVGFIYMIILTFFVFNFFTEAHQIAAKSGVKKPHFMLYRYLSSILTYVIISLFFGLVTLAFQVDFTVTYGKSGFLVYWCIAFLTMCAVGLANEIMAMTLIMIHPPFLGCWMLSWVVINISPTFGPIALMNRFYRYGYAIPIHNSFEATKTVFFDVYKGQLGRNFGILIAWWAVLTLIFPFVVVLFGKTMAKRAQAAAKAEAEARARKQEEEKKGEKGQQGV</sequence>
<name>A5DXD5_LODEL</name>
<dbReference type="OMA" id="PLENMAM"/>
<dbReference type="InParanoid" id="A5DXD5"/>
<dbReference type="InterPro" id="IPR022703">
    <property type="entry name" value="DUF3533"/>
</dbReference>
<dbReference type="OrthoDB" id="2140105at2759"/>
<dbReference type="PANTHER" id="PTHR34814:SF1">
    <property type="entry name" value="NITROSOGUANIDINE RESISTANCE PROTEIN SNG1"/>
    <property type="match status" value="1"/>
</dbReference>
<dbReference type="GeneID" id="5234130"/>
<dbReference type="FunCoup" id="A5DXD5">
    <property type="interactions" value="30"/>
</dbReference>
<feature type="transmembrane region" description="Helical" evidence="2">
    <location>
        <begin position="313"/>
        <end position="336"/>
    </location>
</feature>
<feature type="transmembrane region" description="Helical" evidence="2">
    <location>
        <begin position="357"/>
        <end position="380"/>
    </location>
</feature>
<evidence type="ECO:0000313" key="4">
    <source>
        <dbReference type="EMBL" id="EDK43843.1"/>
    </source>
</evidence>
<feature type="region of interest" description="Disordered" evidence="1">
    <location>
        <begin position="518"/>
        <end position="538"/>
    </location>
</feature>
<organism evidence="4 5">
    <name type="scientific">Lodderomyces elongisporus (strain ATCC 11503 / CBS 2605 / JCM 1781 / NBRC 1676 / NRRL YB-4239)</name>
    <name type="common">Yeast</name>
    <name type="synonym">Saccharomyces elongisporus</name>
    <dbReference type="NCBI Taxonomy" id="379508"/>
    <lineage>
        <taxon>Eukaryota</taxon>
        <taxon>Fungi</taxon>
        <taxon>Dikarya</taxon>
        <taxon>Ascomycota</taxon>
        <taxon>Saccharomycotina</taxon>
        <taxon>Pichiomycetes</taxon>
        <taxon>Debaryomycetaceae</taxon>
        <taxon>Candida/Lodderomyces clade</taxon>
        <taxon>Lodderomyces</taxon>
    </lineage>
</organism>
<keyword evidence="5" id="KW-1185">Reference proteome</keyword>
<dbReference type="GO" id="GO:0016020">
    <property type="term" value="C:membrane"/>
    <property type="evidence" value="ECO:0007669"/>
    <property type="project" value="TreeGrafter"/>
</dbReference>
<dbReference type="Pfam" id="PF12051">
    <property type="entry name" value="DUF3533"/>
    <property type="match status" value="1"/>
</dbReference>
<feature type="domain" description="DUF3533" evidence="3">
    <location>
        <begin position="108"/>
        <end position="492"/>
    </location>
</feature>
<dbReference type="PANTHER" id="PTHR34814">
    <property type="entry name" value="NITROSOGUANIDINE RESISTANCE PROTEIN SNG1"/>
    <property type="match status" value="1"/>
</dbReference>
<dbReference type="KEGG" id="lel:PVL30_001997"/>
<dbReference type="eggNOG" id="ENOG502QUA0">
    <property type="taxonomic scope" value="Eukaryota"/>
</dbReference>
<keyword evidence="2" id="KW-1133">Transmembrane helix</keyword>
<feature type="transmembrane region" description="Helical" evidence="2">
    <location>
        <begin position="481"/>
        <end position="502"/>
    </location>
</feature>
<evidence type="ECO:0000313" key="5">
    <source>
        <dbReference type="Proteomes" id="UP000001996"/>
    </source>
</evidence>
<feature type="transmembrane region" description="Helical" evidence="2">
    <location>
        <begin position="105"/>
        <end position="125"/>
    </location>
</feature>
<feature type="compositionally biased region" description="Polar residues" evidence="1">
    <location>
        <begin position="45"/>
        <end position="73"/>
    </location>
</feature>
<feature type="transmembrane region" description="Helical" evidence="2">
    <location>
        <begin position="392"/>
        <end position="412"/>
    </location>
</feature>
<keyword evidence="2" id="KW-0472">Membrane</keyword>
<feature type="region of interest" description="Disordered" evidence="1">
    <location>
        <begin position="1"/>
        <end position="87"/>
    </location>
</feature>
<evidence type="ECO:0000259" key="3">
    <source>
        <dbReference type="Pfam" id="PF12051"/>
    </source>
</evidence>
<dbReference type="AlphaFoldDB" id="A5DXD5"/>
<evidence type="ECO:0000256" key="2">
    <source>
        <dbReference type="SAM" id="Phobius"/>
    </source>
</evidence>
<dbReference type="HOGENOM" id="CLU_020178_0_1_1"/>
<protein>
    <recommendedName>
        <fullName evidence="3">DUF3533 domain-containing protein</fullName>
    </recommendedName>
</protein>
<accession>A5DXD5</accession>